<dbReference type="EMBL" id="CP036525">
    <property type="protein sequence ID" value="QDT04845.1"/>
    <property type="molecule type" value="Genomic_DNA"/>
</dbReference>
<keyword evidence="4" id="KW-1185">Reference proteome</keyword>
<dbReference type="AlphaFoldDB" id="A0A517NCH6"/>
<evidence type="ECO:0000313" key="4">
    <source>
        <dbReference type="Proteomes" id="UP000318538"/>
    </source>
</evidence>
<evidence type="ECO:0000256" key="1">
    <source>
        <dbReference type="SAM" id="MobiDB-lite"/>
    </source>
</evidence>
<evidence type="ECO:0000313" key="3">
    <source>
        <dbReference type="EMBL" id="QDT04845.1"/>
    </source>
</evidence>
<evidence type="ECO:0000256" key="2">
    <source>
        <dbReference type="SAM" id="Phobius"/>
    </source>
</evidence>
<feature type="transmembrane region" description="Helical" evidence="2">
    <location>
        <begin position="106"/>
        <end position="131"/>
    </location>
</feature>
<reference evidence="3 4" key="1">
    <citation type="submission" date="2019-02" db="EMBL/GenBank/DDBJ databases">
        <title>Deep-cultivation of Planctomycetes and their phenomic and genomic characterization uncovers novel biology.</title>
        <authorList>
            <person name="Wiegand S."/>
            <person name="Jogler M."/>
            <person name="Boedeker C."/>
            <person name="Pinto D."/>
            <person name="Vollmers J."/>
            <person name="Rivas-Marin E."/>
            <person name="Kohn T."/>
            <person name="Peeters S.H."/>
            <person name="Heuer A."/>
            <person name="Rast P."/>
            <person name="Oberbeckmann S."/>
            <person name="Bunk B."/>
            <person name="Jeske O."/>
            <person name="Meyerdierks A."/>
            <person name="Storesund J.E."/>
            <person name="Kallscheuer N."/>
            <person name="Luecker S."/>
            <person name="Lage O.M."/>
            <person name="Pohl T."/>
            <person name="Merkel B.J."/>
            <person name="Hornburger P."/>
            <person name="Mueller R.-W."/>
            <person name="Bruemmer F."/>
            <person name="Labrenz M."/>
            <person name="Spormann A.M."/>
            <person name="Op den Camp H."/>
            <person name="Overmann J."/>
            <person name="Amann R."/>
            <person name="Jetten M.S.M."/>
            <person name="Mascher T."/>
            <person name="Medema M.H."/>
            <person name="Devos D.P."/>
            <person name="Kaster A.-K."/>
            <person name="Ovreas L."/>
            <person name="Rohde M."/>
            <person name="Galperin M.Y."/>
            <person name="Jogler C."/>
        </authorList>
    </citation>
    <scope>NUCLEOTIDE SEQUENCE [LARGE SCALE GENOMIC DNA]</scope>
    <source>
        <strain evidence="3 4">K22_7</strain>
    </source>
</reference>
<accession>A0A517NCH6</accession>
<feature type="region of interest" description="Disordered" evidence="1">
    <location>
        <begin position="144"/>
        <end position="172"/>
    </location>
</feature>
<sequence>MGDQLAVPGDGGRSPTKVPVLTEIQPNDYASALDAAIASRWYLLTFLLPALVYLAPAVVRWRYILWLIPIAFIASCVGYFVYWRSIDWALMDYYRRTGYFNSADTWYVFMPIFRGIPNVLVATTICTLVGWGISRRPKRRTELSIAPTAPPGSREPVNATGNPYEAPRTMPE</sequence>
<dbReference type="Proteomes" id="UP000318538">
    <property type="component" value="Chromosome"/>
</dbReference>
<dbReference type="KEGG" id="rlc:K227x_32420"/>
<keyword evidence="2" id="KW-0472">Membrane</keyword>
<organism evidence="3 4">
    <name type="scientific">Rubripirellula lacrimiformis</name>
    <dbReference type="NCBI Taxonomy" id="1930273"/>
    <lineage>
        <taxon>Bacteria</taxon>
        <taxon>Pseudomonadati</taxon>
        <taxon>Planctomycetota</taxon>
        <taxon>Planctomycetia</taxon>
        <taxon>Pirellulales</taxon>
        <taxon>Pirellulaceae</taxon>
        <taxon>Rubripirellula</taxon>
    </lineage>
</organism>
<keyword evidence="2" id="KW-1133">Transmembrane helix</keyword>
<feature type="transmembrane region" description="Helical" evidence="2">
    <location>
        <begin position="66"/>
        <end position="86"/>
    </location>
</feature>
<feature type="transmembrane region" description="Helical" evidence="2">
    <location>
        <begin position="41"/>
        <end position="59"/>
    </location>
</feature>
<keyword evidence="2" id="KW-0812">Transmembrane</keyword>
<name>A0A517NCH6_9BACT</name>
<proteinExistence type="predicted"/>
<protein>
    <submittedName>
        <fullName evidence="3">Uncharacterized protein</fullName>
    </submittedName>
</protein>
<gene>
    <name evidence="3" type="ORF">K227x_32420</name>
</gene>
<dbReference type="RefSeq" id="WP_218933263.1">
    <property type="nucleotide sequence ID" value="NZ_CP036525.1"/>
</dbReference>